<keyword evidence="2" id="KW-0472">Membrane</keyword>
<evidence type="ECO:0000313" key="5">
    <source>
        <dbReference type="EMBL" id="OJJ41671.1"/>
    </source>
</evidence>
<reference evidence="6" key="1">
    <citation type="journal article" date="2017" name="Genome Biol.">
        <title>Comparative genomics reveals high biological diversity and specific adaptations in the industrially and medically important fungal genus Aspergillus.</title>
        <authorList>
            <person name="de Vries R.P."/>
            <person name="Riley R."/>
            <person name="Wiebenga A."/>
            <person name="Aguilar-Osorio G."/>
            <person name="Amillis S."/>
            <person name="Uchima C.A."/>
            <person name="Anderluh G."/>
            <person name="Asadollahi M."/>
            <person name="Askin M."/>
            <person name="Barry K."/>
            <person name="Battaglia E."/>
            <person name="Bayram O."/>
            <person name="Benocci T."/>
            <person name="Braus-Stromeyer S.A."/>
            <person name="Caldana C."/>
            <person name="Canovas D."/>
            <person name="Cerqueira G.C."/>
            <person name="Chen F."/>
            <person name="Chen W."/>
            <person name="Choi C."/>
            <person name="Clum A."/>
            <person name="Dos Santos R.A."/>
            <person name="Damasio A.R."/>
            <person name="Diallinas G."/>
            <person name="Emri T."/>
            <person name="Fekete E."/>
            <person name="Flipphi M."/>
            <person name="Freyberg S."/>
            <person name="Gallo A."/>
            <person name="Gournas C."/>
            <person name="Habgood R."/>
            <person name="Hainaut M."/>
            <person name="Harispe M.L."/>
            <person name="Henrissat B."/>
            <person name="Hilden K.S."/>
            <person name="Hope R."/>
            <person name="Hossain A."/>
            <person name="Karabika E."/>
            <person name="Karaffa L."/>
            <person name="Karanyi Z."/>
            <person name="Krasevec N."/>
            <person name="Kuo A."/>
            <person name="Kusch H."/>
            <person name="LaButti K."/>
            <person name="Lagendijk E.L."/>
            <person name="Lapidus A."/>
            <person name="Levasseur A."/>
            <person name="Lindquist E."/>
            <person name="Lipzen A."/>
            <person name="Logrieco A.F."/>
            <person name="MacCabe A."/>
            <person name="Maekelae M.R."/>
            <person name="Malavazi I."/>
            <person name="Melin P."/>
            <person name="Meyer V."/>
            <person name="Mielnichuk N."/>
            <person name="Miskei M."/>
            <person name="Molnar A.P."/>
            <person name="Mule G."/>
            <person name="Ngan C.Y."/>
            <person name="Orejas M."/>
            <person name="Orosz E."/>
            <person name="Ouedraogo J.P."/>
            <person name="Overkamp K.M."/>
            <person name="Park H.-S."/>
            <person name="Perrone G."/>
            <person name="Piumi F."/>
            <person name="Punt P.J."/>
            <person name="Ram A.F."/>
            <person name="Ramon A."/>
            <person name="Rauscher S."/>
            <person name="Record E."/>
            <person name="Riano-Pachon D.M."/>
            <person name="Robert V."/>
            <person name="Roehrig J."/>
            <person name="Ruller R."/>
            <person name="Salamov A."/>
            <person name="Salih N.S."/>
            <person name="Samson R.A."/>
            <person name="Sandor E."/>
            <person name="Sanguinetti M."/>
            <person name="Schuetze T."/>
            <person name="Sepcic K."/>
            <person name="Shelest E."/>
            <person name="Sherlock G."/>
            <person name="Sophianopoulou V."/>
            <person name="Squina F.M."/>
            <person name="Sun H."/>
            <person name="Susca A."/>
            <person name="Todd R.B."/>
            <person name="Tsang A."/>
            <person name="Unkles S.E."/>
            <person name="van de Wiele N."/>
            <person name="van Rossen-Uffink D."/>
            <person name="Oliveira J.V."/>
            <person name="Vesth T.C."/>
            <person name="Visser J."/>
            <person name="Yu J.-H."/>
            <person name="Zhou M."/>
            <person name="Andersen M.R."/>
            <person name="Archer D.B."/>
            <person name="Baker S.E."/>
            <person name="Benoit I."/>
            <person name="Brakhage A.A."/>
            <person name="Braus G.H."/>
            <person name="Fischer R."/>
            <person name="Frisvad J.C."/>
            <person name="Goldman G.H."/>
            <person name="Houbraken J."/>
            <person name="Oakley B."/>
            <person name="Pocsi I."/>
            <person name="Scazzocchio C."/>
            <person name="Seiboth B."/>
            <person name="vanKuyk P.A."/>
            <person name="Wortman J."/>
            <person name="Dyer P.S."/>
            <person name="Grigoriev I.V."/>
        </authorList>
    </citation>
    <scope>NUCLEOTIDE SEQUENCE [LARGE SCALE GENOMIC DNA]</scope>
    <source>
        <strain evidence="6">DTO 134E9</strain>
    </source>
</reference>
<evidence type="ECO:0000259" key="4">
    <source>
        <dbReference type="PROSITE" id="PS51212"/>
    </source>
</evidence>
<feature type="chain" id="PRO_5009887508" description="WSC domain-containing protein" evidence="3">
    <location>
        <begin position="20"/>
        <end position="310"/>
    </location>
</feature>
<keyword evidence="2" id="KW-1133">Transmembrane helix</keyword>
<keyword evidence="3" id="KW-0732">Signal</keyword>
<gene>
    <name evidence="5" type="ORF">ASPWEDRAFT_48198</name>
</gene>
<sequence>MHFVLGLPLLASLAMPVSASSDIAYCSTVNTGSSFNANSSIYQSNGACQELCNADYAFGILMDKRCWCSNIAPNKATNVDVSECSDGCPGYPADSCGNESKGYYAYLEMSMHMASGTATVSSTATSTGTSSSSSDSTSSGDSTTTGTVAVHTVAGVVETVTVGGSQSTSSSSSSNSSGDSSSLSKGAVAGVVVGSVAGCVGIILLIFLVLAAKRRARANSPDPSVQNILLDGRQSKGSQMSFMKGVFSDNHSHTLSAGSSITPQRMPTFTDNRMKTDAALYHHGHHRDSTTSLQDNEDYSRPVLRLTNPD</sequence>
<evidence type="ECO:0000256" key="3">
    <source>
        <dbReference type="SAM" id="SignalP"/>
    </source>
</evidence>
<organism evidence="5 6">
    <name type="scientific">Aspergillus wentii DTO 134E9</name>
    <dbReference type="NCBI Taxonomy" id="1073089"/>
    <lineage>
        <taxon>Eukaryota</taxon>
        <taxon>Fungi</taxon>
        <taxon>Dikarya</taxon>
        <taxon>Ascomycota</taxon>
        <taxon>Pezizomycotina</taxon>
        <taxon>Eurotiomycetes</taxon>
        <taxon>Eurotiomycetidae</taxon>
        <taxon>Eurotiales</taxon>
        <taxon>Aspergillaceae</taxon>
        <taxon>Aspergillus</taxon>
        <taxon>Aspergillus subgen. Cremei</taxon>
    </lineage>
</organism>
<dbReference type="GeneID" id="63752922"/>
<feature type="domain" description="WSC" evidence="4">
    <location>
        <begin position="20"/>
        <end position="110"/>
    </location>
</feature>
<feature type="region of interest" description="Disordered" evidence="1">
    <location>
        <begin position="162"/>
        <end position="181"/>
    </location>
</feature>
<dbReference type="Proteomes" id="UP000184383">
    <property type="component" value="Unassembled WGS sequence"/>
</dbReference>
<feature type="transmembrane region" description="Helical" evidence="2">
    <location>
        <begin position="187"/>
        <end position="210"/>
    </location>
</feature>
<feature type="signal peptide" evidence="3">
    <location>
        <begin position="1"/>
        <end position="19"/>
    </location>
</feature>
<dbReference type="VEuPathDB" id="FungiDB:ASPWEDRAFT_48198"/>
<dbReference type="Pfam" id="PF01822">
    <property type="entry name" value="WSC"/>
    <property type="match status" value="1"/>
</dbReference>
<protein>
    <recommendedName>
        <fullName evidence="4">WSC domain-containing protein</fullName>
    </recommendedName>
</protein>
<dbReference type="AlphaFoldDB" id="A0A1L9S3D8"/>
<dbReference type="OrthoDB" id="2537459at2759"/>
<evidence type="ECO:0000256" key="2">
    <source>
        <dbReference type="SAM" id="Phobius"/>
    </source>
</evidence>
<dbReference type="InterPro" id="IPR002889">
    <property type="entry name" value="WSC_carb-bd"/>
</dbReference>
<dbReference type="STRING" id="1073089.A0A1L9S3D8"/>
<feature type="region of interest" description="Disordered" evidence="1">
    <location>
        <begin position="282"/>
        <end position="310"/>
    </location>
</feature>
<dbReference type="RefSeq" id="XP_040695347.1">
    <property type="nucleotide sequence ID" value="XM_040837074.1"/>
</dbReference>
<dbReference type="SMART" id="SM00321">
    <property type="entry name" value="WSC"/>
    <property type="match status" value="1"/>
</dbReference>
<evidence type="ECO:0000313" key="6">
    <source>
        <dbReference type="Proteomes" id="UP000184383"/>
    </source>
</evidence>
<feature type="region of interest" description="Disordered" evidence="1">
    <location>
        <begin position="121"/>
        <end position="145"/>
    </location>
</feature>
<keyword evidence="6" id="KW-1185">Reference proteome</keyword>
<evidence type="ECO:0000256" key="1">
    <source>
        <dbReference type="SAM" id="MobiDB-lite"/>
    </source>
</evidence>
<dbReference type="PROSITE" id="PS51212">
    <property type="entry name" value="WSC"/>
    <property type="match status" value="1"/>
</dbReference>
<accession>A0A1L9S3D8</accession>
<name>A0A1L9S3D8_ASPWE</name>
<dbReference type="EMBL" id="KV878209">
    <property type="protein sequence ID" value="OJJ41671.1"/>
    <property type="molecule type" value="Genomic_DNA"/>
</dbReference>
<proteinExistence type="predicted"/>
<keyword evidence="2" id="KW-0812">Transmembrane</keyword>